<keyword evidence="3" id="KW-1185">Reference proteome</keyword>
<accession>A0A2U2J544</accession>
<organism evidence="2 3">
    <name type="scientific">Allosphingosinicella humi</name>
    <dbReference type="NCBI Taxonomy" id="2068657"/>
    <lineage>
        <taxon>Bacteria</taxon>
        <taxon>Pseudomonadati</taxon>
        <taxon>Pseudomonadota</taxon>
        <taxon>Alphaproteobacteria</taxon>
        <taxon>Sphingomonadales</taxon>
        <taxon>Sphingomonadaceae</taxon>
        <taxon>Allosphingosinicella</taxon>
    </lineage>
</organism>
<sequence length="273" mass="29481">MIWPASRCSPSRWPACSPSMRGSRPSCRGIAVNRPDLLGARLEAGSEQPGAARALARRDFIIGAAALGTAALSNLGLRGARAAPMERGGLQSLIPAAIGPWSYAADEGLVMSRESPLTEKTYDDVLTRVYIAPQLAPLMLLVGYSSSQDDSVQLHRPESCYPAAGFRLEERPSRSVALRDGRRIEARCLTATAPDRIEQILYWTRVGREFPVTYFSQRISAIRQDLVGRRPDGVLVRISAIGTEAVAPQLERFAKLLANSPSGRTRALVAGAA</sequence>
<dbReference type="EMBL" id="QFFF01000001">
    <property type="protein sequence ID" value="PWG03455.1"/>
    <property type="molecule type" value="Genomic_DNA"/>
</dbReference>
<dbReference type="Pfam" id="PF11984">
    <property type="entry name" value="DUF3485"/>
    <property type="match status" value="1"/>
</dbReference>
<dbReference type="InterPro" id="IPR014263">
    <property type="entry name" value="Methanolan_biosynth_EpsI"/>
</dbReference>
<evidence type="ECO:0000259" key="1">
    <source>
        <dbReference type="Pfam" id="PF11984"/>
    </source>
</evidence>
<evidence type="ECO:0000313" key="2">
    <source>
        <dbReference type="EMBL" id="PWG03455.1"/>
    </source>
</evidence>
<protein>
    <submittedName>
        <fullName evidence="2">EpsI family protein</fullName>
    </submittedName>
</protein>
<dbReference type="AlphaFoldDB" id="A0A2U2J544"/>
<name>A0A2U2J544_9SPHN</name>
<reference evidence="2 3" key="1">
    <citation type="submission" date="2018-05" db="EMBL/GenBank/DDBJ databases">
        <title>Genome of Sphingosinicella humi QZX222.</title>
        <authorList>
            <person name="Qiao Z."/>
            <person name="Wang G."/>
        </authorList>
    </citation>
    <scope>NUCLEOTIDE SEQUENCE [LARGE SCALE GENOMIC DNA]</scope>
    <source>
        <strain evidence="2 3">QZX222</strain>
    </source>
</reference>
<dbReference type="NCBIfam" id="TIGR02914">
    <property type="entry name" value="EpsI_fam"/>
    <property type="match status" value="1"/>
</dbReference>
<evidence type="ECO:0000313" key="3">
    <source>
        <dbReference type="Proteomes" id="UP000245916"/>
    </source>
</evidence>
<dbReference type="Proteomes" id="UP000245916">
    <property type="component" value="Unassembled WGS sequence"/>
</dbReference>
<proteinExistence type="predicted"/>
<comment type="caution">
    <text evidence="2">The sequence shown here is derived from an EMBL/GenBank/DDBJ whole genome shotgun (WGS) entry which is preliminary data.</text>
</comment>
<gene>
    <name evidence="2" type="primary">epsI</name>
    <name evidence="2" type="ORF">DF286_11670</name>
</gene>
<feature type="domain" description="Methanolan biosynthesis EpsI" evidence="1">
    <location>
        <begin position="64"/>
        <end position="258"/>
    </location>
</feature>